<accession>A0A3S5CS48</accession>
<comment type="caution">
    <text evidence="1">The sequence shown here is derived from an EMBL/GenBank/DDBJ whole genome shotgun (WGS) entry which is preliminary data.</text>
</comment>
<name>A0A3S5CS48_9PLAT</name>
<reference evidence="1" key="1">
    <citation type="submission" date="2018-11" db="EMBL/GenBank/DDBJ databases">
        <authorList>
            <consortium name="Pathogen Informatics"/>
        </authorList>
    </citation>
    <scope>NUCLEOTIDE SEQUENCE</scope>
</reference>
<organism evidence="1 2">
    <name type="scientific">Protopolystoma xenopodis</name>
    <dbReference type="NCBI Taxonomy" id="117903"/>
    <lineage>
        <taxon>Eukaryota</taxon>
        <taxon>Metazoa</taxon>
        <taxon>Spiralia</taxon>
        <taxon>Lophotrochozoa</taxon>
        <taxon>Platyhelminthes</taxon>
        <taxon>Monogenea</taxon>
        <taxon>Polyopisthocotylea</taxon>
        <taxon>Polystomatidea</taxon>
        <taxon>Polystomatidae</taxon>
        <taxon>Protopolystoma</taxon>
    </lineage>
</organism>
<dbReference type="SUPFAM" id="SSF49265">
    <property type="entry name" value="Fibronectin type III"/>
    <property type="match status" value="1"/>
</dbReference>
<sequence length="91" mass="9817">MLIPCTPENLTVKSVESQEIILTVNAFDNAIGYIAVLESVDGKLITFHFPVKDLAQLMTLDLDSCNFYNVTVHAVLEAGITSGISTWASTG</sequence>
<dbReference type="InterPro" id="IPR036116">
    <property type="entry name" value="FN3_sf"/>
</dbReference>
<dbReference type="Proteomes" id="UP000784294">
    <property type="component" value="Unassembled WGS sequence"/>
</dbReference>
<gene>
    <name evidence="1" type="ORF">PXEA_LOCUS37051</name>
</gene>
<evidence type="ECO:0000313" key="2">
    <source>
        <dbReference type="Proteomes" id="UP000784294"/>
    </source>
</evidence>
<dbReference type="EMBL" id="CAAALY010283223">
    <property type="protein sequence ID" value="VEL43611.1"/>
    <property type="molecule type" value="Genomic_DNA"/>
</dbReference>
<dbReference type="AlphaFoldDB" id="A0A3S5CS48"/>
<protein>
    <submittedName>
        <fullName evidence="1">Uncharacterized protein</fullName>
    </submittedName>
</protein>
<proteinExistence type="predicted"/>
<keyword evidence="2" id="KW-1185">Reference proteome</keyword>
<evidence type="ECO:0000313" key="1">
    <source>
        <dbReference type="EMBL" id="VEL43611.1"/>
    </source>
</evidence>